<evidence type="ECO:0000259" key="5">
    <source>
        <dbReference type="PROSITE" id="PS50222"/>
    </source>
</evidence>
<dbReference type="eggNOG" id="KOG4155">
    <property type="taxonomic scope" value="Eukaryota"/>
</dbReference>
<evidence type="ECO:0000313" key="6">
    <source>
        <dbReference type="EMBL" id="EGR30073.1"/>
    </source>
</evidence>
<dbReference type="PANTHER" id="PTHR44324:SF4">
    <property type="entry name" value="WD40 REPEAT DOMAIN 95"/>
    <property type="match status" value="1"/>
</dbReference>
<feature type="compositionally biased region" description="Polar residues" evidence="4">
    <location>
        <begin position="751"/>
        <end position="760"/>
    </location>
</feature>
<proteinExistence type="predicted"/>
<gene>
    <name evidence="6" type="ORF">IMG5_143010</name>
</gene>
<dbReference type="InParanoid" id="G0QXI1"/>
<dbReference type="InterPro" id="IPR015943">
    <property type="entry name" value="WD40/YVTN_repeat-like_dom_sf"/>
</dbReference>
<dbReference type="InterPro" id="IPR036322">
    <property type="entry name" value="WD40_repeat_dom_sf"/>
</dbReference>
<evidence type="ECO:0000256" key="2">
    <source>
        <dbReference type="ARBA" id="ARBA00022737"/>
    </source>
</evidence>
<dbReference type="PROSITE" id="PS00018">
    <property type="entry name" value="EF_HAND_1"/>
    <property type="match status" value="1"/>
</dbReference>
<dbReference type="SMART" id="SM00320">
    <property type="entry name" value="WD40"/>
    <property type="match status" value="8"/>
</dbReference>
<dbReference type="InterPro" id="IPR051242">
    <property type="entry name" value="WD-EF-hand_domain"/>
</dbReference>
<dbReference type="GO" id="GO:0005509">
    <property type="term" value="F:calcium ion binding"/>
    <property type="evidence" value="ECO:0007669"/>
    <property type="project" value="InterPro"/>
</dbReference>
<keyword evidence="2" id="KW-0677">Repeat</keyword>
<feature type="domain" description="EF-hand" evidence="5">
    <location>
        <begin position="45"/>
        <end position="80"/>
    </location>
</feature>
<dbReference type="InterPro" id="IPR002048">
    <property type="entry name" value="EF_hand_dom"/>
</dbReference>
<dbReference type="OMA" id="KNIAYCQ"/>
<keyword evidence="7" id="KW-1185">Reference proteome</keyword>
<dbReference type="PROSITE" id="PS50222">
    <property type="entry name" value="EF_HAND_2"/>
    <property type="match status" value="1"/>
</dbReference>
<dbReference type="PROSITE" id="PS00678">
    <property type="entry name" value="WD_REPEATS_1"/>
    <property type="match status" value="2"/>
</dbReference>
<dbReference type="PROSITE" id="PS50082">
    <property type="entry name" value="WD_REPEATS_2"/>
    <property type="match status" value="3"/>
</dbReference>
<feature type="repeat" description="WD" evidence="3">
    <location>
        <begin position="608"/>
        <end position="637"/>
    </location>
</feature>
<dbReference type="PROSITE" id="PS50294">
    <property type="entry name" value="WD_REPEATS_REGION"/>
    <property type="match status" value="1"/>
</dbReference>
<dbReference type="PANTHER" id="PTHR44324">
    <property type="entry name" value="WD40 REPEAT DOMAIN 95"/>
    <property type="match status" value="1"/>
</dbReference>
<dbReference type="Gene3D" id="2.130.10.10">
    <property type="entry name" value="YVTN repeat-like/Quinoprotein amine dehydrogenase"/>
    <property type="match status" value="2"/>
</dbReference>
<name>G0QXI1_ICHMU</name>
<dbReference type="Proteomes" id="UP000008983">
    <property type="component" value="Unassembled WGS sequence"/>
</dbReference>
<dbReference type="STRING" id="857967.G0QXI1"/>
<evidence type="ECO:0000256" key="3">
    <source>
        <dbReference type="PROSITE-ProRule" id="PRU00221"/>
    </source>
</evidence>
<feature type="repeat" description="WD" evidence="3">
    <location>
        <begin position="360"/>
        <end position="401"/>
    </location>
</feature>
<dbReference type="GeneID" id="14906184"/>
<accession>G0QXI1</accession>
<evidence type="ECO:0000256" key="1">
    <source>
        <dbReference type="ARBA" id="ARBA00022574"/>
    </source>
</evidence>
<feature type="repeat" description="WD" evidence="3">
    <location>
        <begin position="265"/>
        <end position="298"/>
    </location>
</feature>
<organism evidence="6 7">
    <name type="scientific">Ichthyophthirius multifiliis</name>
    <name type="common">White spot disease agent</name>
    <name type="synonym">Ich</name>
    <dbReference type="NCBI Taxonomy" id="5932"/>
    <lineage>
        <taxon>Eukaryota</taxon>
        <taxon>Sar</taxon>
        <taxon>Alveolata</taxon>
        <taxon>Ciliophora</taxon>
        <taxon>Intramacronucleata</taxon>
        <taxon>Oligohymenophorea</taxon>
        <taxon>Hymenostomatida</taxon>
        <taxon>Ophryoglenina</taxon>
        <taxon>Ichthyophthirius</taxon>
    </lineage>
</organism>
<evidence type="ECO:0000256" key="4">
    <source>
        <dbReference type="SAM" id="MobiDB-lite"/>
    </source>
</evidence>
<dbReference type="EMBL" id="GL984075">
    <property type="protein sequence ID" value="EGR30073.1"/>
    <property type="molecule type" value="Genomic_DNA"/>
</dbReference>
<reference evidence="6 7" key="1">
    <citation type="submission" date="2011-07" db="EMBL/GenBank/DDBJ databases">
        <authorList>
            <person name="Coyne R."/>
            <person name="Brami D."/>
            <person name="Johnson J."/>
            <person name="Hostetler J."/>
            <person name="Hannick L."/>
            <person name="Clark T."/>
            <person name="Cassidy-Hanley D."/>
            <person name="Inman J."/>
        </authorList>
    </citation>
    <scope>NUCLEOTIDE SEQUENCE [LARGE SCALE GENOMIC DNA]</scope>
    <source>
        <strain evidence="6 7">G5</strain>
    </source>
</reference>
<dbReference type="InterPro" id="IPR018247">
    <property type="entry name" value="EF_Hand_1_Ca_BS"/>
</dbReference>
<dbReference type="Pfam" id="PF00400">
    <property type="entry name" value="WD40"/>
    <property type="match status" value="2"/>
</dbReference>
<keyword evidence="1 3" id="KW-0853">WD repeat</keyword>
<feature type="region of interest" description="Disordered" evidence="4">
    <location>
        <begin position="737"/>
        <end position="760"/>
    </location>
</feature>
<dbReference type="InterPro" id="IPR019775">
    <property type="entry name" value="WD40_repeat_CS"/>
</dbReference>
<evidence type="ECO:0000313" key="7">
    <source>
        <dbReference type="Proteomes" id="UP000008983"/>
    </source>
</evidence>
<dbReference type="AlphaFoldDB" id="G0QXI1"/>
<dbReference type="SUPFAM" id="SSF50978">
    <property type="entry name" value="WD40 repeat-like"/>
    <property type="match status" value="2"/>
</dbReference>
<dbReference type="RefSeq" id="XP_004031309.1">
    <property type="nucleotide sequence ID" value="XM_004031261.1"/>
</dbReference>
<sequence length="1251" mass="147859">MMLLDNDKLAELEDEFNEYPGGIELTNFVWLMKCAIMHSEEEKYELINGLIKLFEDIDINGDQQMEWSEFTQYIIDAVIGEKDQNTLEARFEKERDLTEKEIIDRAYSKKTKKYQECNYKDNSNHLGLIIKAIYSPHLDAILTLEQNSSKIKFYTTDCKEVEIQQKKIQLQPNFEDQQRPFILDFTIAESLNTIVIITSNRQFFLWENNLTTKPIKNFVVDVLQTGIWYLPIQKLWISAGADYNIRTWNFDQYPDQTKIKQERLMLAHLKMITKIEELNSPRLIASSSLDGKIKLWDLTDSSHPPILVTELRDPNQTFRGVLGLSYSSFYGSNLLSYGFQNHINIWCPELSITRPFIGKLEGHSHLVQNCKFMEKSPNIISIDEKCNVRIWDIRTSKSIQIINLEGQFSTIYDICVVFDQKDMFILTGKRLIYFENLQFSGLKNNISNEQYPICVDFNYYFKTFAILTKNDMRIYNAMNGKLQKVFNELYDDNFQVDLSMFVSGARQRKFFVADNLGLIRQYNMKNGSFLKNVNKKDETESQEFTKKKTSEIPKKEENNQISQIIFLMEEKLLIASFFDSTIRIYDEEDASESVLIRILKGGHRDSEITSLAYSDKHSLITSGSANGMIAVWEFQTGLLETIFICKEKGEVNSLIFADDFPVLFSSGSSGIVYLWGLKKCPADFKYACIGRFVNSYFSKDNYIPVGISYIICESNVQKGVDFEIIEDDIAPHQKQEFNPVINDQKDRNKDSSNIQNNYEQQNTTIRKQNLSFQDYQEAYNQYKNTIYENKKRIYLIIGDHKGRMQTWNFSEYFQQKGLKEVEKKKIIFKLKKRKDLINGQKAVDFILQTPERKNEKFPNIVHCYNSVLIKRWEAHINQINFILKINNPILYASCSLDQQIKIWDIQGKCFARICLGNPNKNFWDFPFDWVQHKLKDTDEVFNQLDGINRLDQENSNKLSVKQKEQIQKKYLKTQYFQNNTKEKIKEIKYETLYPKHELTKDQIKEQQKKELYTYIRQIKYVQDPIQDLKNKIYEEKQLDDIQNKKNEIIKKCGTAEQDIIPIKQFYNYIPKVEDFNNNLPLTNSDFEEIKRKFIQSKKQQDHKKQEIKKKINKKNLKVFFKQIIFNLLNNIFKLENLSDKVQLNRKSQSLKKINDQKQKLPLENKLLQSSLFKQTYNIPIKEKILNNNFISKSANEKIQQKLNNIFFLLFKKKEEENIHIIKIQNIYKEKLKDYQKHQLINMYFNRILKLP</sequence>
<dbReference type="OrthoDB" id="273771at2759"/>
<protein>
    <recommendedName>
        <fullName evidence="5">EF-hand domain-containing protein</fullName>
    </recommendedName>
</protein>
<dbReference type="InterPro" id="IPR001680">
    <property type="entry name" value="WD40_rpt"/>
</dbReference>